<gene>
    <name evidence="4" type="ORF">GCM10022215_26640</name>
</gene>
<dbReference type="EMBL" id="BAAAZH010000020">
    <property type="protein sequence ID" value="GAA4121619.1"/>
    <property type="molecule type" value="Genomic_DNA"/>
</dbReference>
<comment type="similarity">
    <text evidence="1 3">Belongs to the short-chain dehydrogenases/reductases (SDR) family.</text>
</comment>
<dbReference type="NCBIfam" id="NF005878">
    <property type="entry name" value="PRK07825.1"/>
    <property type="match status" value="1"/>
</dbReference>
<dbReference type="Proteomes" id="UP001501495">
    <property type="component" value="Unassembled WGS sequence"/>
</dbReference>
<dbReference type="InterPro" id="IPR036291">
    <property type="entry name" value="NAD(P)-bd_dom_sf"/>
</dbReference>
<keyword evidence="2" id="KW-0560">Oxidoreductase</keyword>
<evidence type="ECO:0000313" key="5">
    <source>
        <dbReference type="Proteomes" id="UP001501495"/>
    </source>
</evidence>
<dbReference type="PRINTS" id="PR00081">
    <property type="entry name" value="GDHRDH"/>
</dbReference>
<evidence type="ECO:0000313" key="4">
    <source>
        <dbReference type="EMBL" id="GAA4121619.1"/>
    </source>
</evidence>
<evidence type="ECO:0000256" key="2">
    <source>
        <dbReference type="ARBA" id="ARBA00023002"/>
    </source>
</evidence>
<sequence>MSETSLRGRRVVITGAARGIGFATARAFIAAGARVAIGDIDGVAAEVAATELGHDTVAFALDVTDLDSFTAFVASAEEALGGIDVFVNNAGVMPIGPFLEVDEALEARSVQINVTGVLTGMRLALRRFTAQGHGHVVNVGSTAGVAAVPGGIAYCAEKAAVKHATEAARIEFGTDRIRFTNVMPAFTNTELIAGTSGLKLFPNVEPSEVADGIVDAVRTGRKDVFVPKIAGPILKSQPLLGRRVRDALNRRLGVYDTFLRFDTSARAEYQDRIKRS</sequence>
<dbReference type="RefSeq" id="WP_344733922.1">
    <property type="nucleotide sequence ID" value="NZ_BAAAZH010000020.1"/>
</dbReference>
<dbReference type="Pfam" id="PF00106">
    <property type="entry name" value="adh_short"/>
    <property type="match status" value="1"/>
</dbReference>
<keyword evidence="5" id="KW-1185">Reference proteome</keyword>
<evidence type="ECO:0000256" key="3">
    <source>
        <dbReference type="RuleBase" id="RU000363"/>
    </source>
</evidence>
<proteinExistence type="inferred from homology"/>
<name>A0ABP7XLW2_9ACTN</name>
<reference evidence="5" key="1">
    <citation type="journal article" date="2019" name="Int. J. Syst. Evol. Microbiol.">
        <title>The Global Catalogue of Microorganisms (GCM) 10K type strain sequencing project: providing services to taxonomists for standard genome sequencing and annotation.</title>
        <authorList>
            <consortium name="The Broad Institute Genomics Platform"/>
            <consortium name="The Broad Institute Genome Sequencing Center for Infectious Disease"/>
            <person name="Wu L."/>
            <person name="Ma J."/>
        </authorList>
    </citation>
    <scope>NUCLEOTIDE SEQUENCE [LARGE SCALE GENOMIC DNA]</scope>
    <source>
        <strain evidence="5">JCM 16703</strain>
    </source>
</reference>
<dbReference type="SUPFAM" id="SSF51735">
    <property type="entry name" value="NAD(P)-binding Rossmann-fold domains"/>
    <property type="match status" value="1"/>
</dbReference>
<dbReference type="PRINTS" id="PR00080">
    <property type="entry name" value="SDRFAMILY"/>
</dbReference>
<dbReference type="Gene3D" id="3.40.50.720">
    <property type="entry name" value="NAD(P)-binding Rossmann-like Domain"/>
    <property type="match status" value="1"/>
</dbReference>
<organism evidence="4 5">
    <name type="scientific">Nocardioides fonticola</name>
    <dbReference type="NCBI Taxonomy" id="450363"/>
    <lineage>
        <taxon>Bacteria</taxon>
        <taxon>Bacillati</taxon>
        <taxon>Actinomycetota</taxon>
        <taxon>Actinomycetes</taxon>
        <taxon>Propionibacteriales</taxon>
        <taxon>Nocardioidaceae</taxon>
        <taxon>Nocardioides</taxon>
    </lineage>
</organism>
<comment type="caution">
    <text evidence="4">The sequence shown here is derived from an EMBL/GenBank/DDBJ whole genome shotgun (WGS) entry which is preliminary data.</text>
</comment>
<dbReference type="InterPro" id="IPR002347">
    <property type="entry name" value="SDR_fam"/>
</dbReference>
<protein>
    <submittedName>
        <fullName evidence="4">SDR family oxidoreductase</fullName>
    </submittedName>
</protein>
<accession>A0ABP7XLW2</accession>
<dbReference type="PANTHER" id="PTHR24322">
    <property type="entry name" value="PKSB"/>
    <property type="match status" value="1"/>
</dbReference>
<evidence type="ECO:0000256" key="1">
    <source>
        <dbReference type="ARBA" id="ARBA00006484"/>
    </source>
</evidence>
<dbReference type="PANTHER" id="PTHR24322:SF736">
    <property type="entry name" value="RETINOL DEHYDROGENASE 10"/>
    <property type="match status" value="1"/>
</dbReference>
<dbReference type="CDD" id="cd05233">
    <property type="entry name" value="SDR_c"/>
    <property type="match status" value="1"/>
</dbReference>